<comment type="caution">
    <text evidence="2">The sequence shown here is derived from an EMBL/GenBank/DDBJ whole genome shotgun (WGS) entry which is preliminary data.</text>
</comment>
<dbReference type="GO" id="GO:0000287">
    <property type="term" value="F:magnesium ion binding"/>
    <property type="evidence" value="ECO:0007669"/>
    <property type="project" value="InterPro"/>
</dbReference>
<feature type="domain" description="BsuBI/PstI restriction endonuclease" evidence="1">
    <location>
        <begin position="34"/>
        <end position="81"/>
    </location>
</feature>
<dbReference type="EMBL" id="JYIZ01000057">
    <property type="protein sequence ID" value="KJL37585.1"/>
    <property type="molecule type" value="Genomic_DNA"/>
</dbReference>
<dbReference type="Gene3D" id="3.40.1350.80">
    <property type="match status" value="1"/>
</dbReference>
<dbReference type="InterPro" id="IPR041963">
    <property type="entry name" value="BsuBI/PstI_C_sf"/>
</dbReference>
<evidence type="ECO:0000259" key="1">
    <source>
        <dbReference type="Pfam" id="PF06616"/>
    </source>
</evidence>
<organism evidence="2 3">
    <name type="scientific">Microbacterium terrae</name>
    <dbReference type="NCBI Taxonomy" id="69369"/>
    <lineage>
        <taxon>Bacteria</taxon>
        <taxon>Bacillati</taxon>
        <taxon>Actinomycetota</taxon>
        <taxon>Actinomycetes</taxon>
        <taxon>Micrococcales</taxon>
        <taxon>Microbacteriaceae</taxon>
        <taxon>Microbacterium</taxon>
    </lineage>
</organism>
<dbReference type="PATRIC" id="fig|92835.4.peg.3378"/>
<sequence length="93" mass="10218">MSLIDRAEPRRESAIAAMDPADQAARGPYFALYQSAFTNARLVCVSYFPDRAIVRKFLTDLACETKAWCAPAPTHMIHRDGAKFAGPLAVETS</sequence>
<dbReference type="GO" id="GO:0009036">
    <property type="term" value="F:type II site-specific deoxyribonuclease activity"/>
    <property type="evidence" value="ECO:0007669"/>
    <property type="project" value="InterPro"/>
</dbReference>
<evidence type="ECO:0000313" key="2">
    <source>
        <dbReference type="EMBL" id="KJL37585.1"/>
    </source>
</evidence>
<dbReference type="Proteomes" id="UP000033956">
    <property type="component" value="Unassembled WGS sequence"/>
</dbReference>
<name>A0A0M2H0P0_9MICO</name>
<reference evidence="2 3" key="1">
    <citation type="submission" date="2015-02" db="EMBL/GenBank/DDBJ databases">
        <title>Draft genome sequences of ten Microbacterium spp. with emphasis on heavy metal contaminated environments.</title>
        <authorList>
            <person name="Corretto E."/>
        </authorList>
    </citation>
    <scope>NUCLEOTIDE SEQUENCE [LARGE SCALE GENOMIC DNA]</scope>
    <source>
        <strain evidence="2 3">DSM 12510</strain>
    </source>
</reference>
<dbReference type="AlphaFoldDB" id="A0A0M2H0P0"/>
<dbReference type="STRING" id="92835.RS81_03342"/>
<dbReference type="RefSeq" id="WP_045277219.1">
    <property type="nucleotide sequence ID" value="NZ_BAAAUP010000002.1"/>
</dbReference>
<dbReference type="InterPro" id="IPR009528">
    <property type="entry name" value="Restrct_endonuc_II_BsuBI_C"/>
</dbReference>
<accession>A0A0M2H0P0</accession>
<gene>
    <name evidence="2" type="ORF">RS81_03342</name>
</gene>
<keyword evidence="3" id="KW-1185">Reference proteome</keyword>
<dbReference type="OrthoDB" id="9798907at2"/>
<dbReference type="Pfam" id="PF06616">
    <property type="entry name" value="BsuBI_PstI_RE"/>
    <property type="match status" value="1"/>
</dbReference>
<proteinExistence type="predicted"/>
<evidence type="ECO:0000313" key="3">
    <source>
        <dbReference type="Proteomes" id="UP000033956"/>
    </source>
</evidence>
<dbReference type="GO" id="GO:0009307">
    <property type="term" value="P:DNA restriction-modification system"/>
    <property type="evidence" value="ECO:0007669"/>
    <property type="project" value="InterPro"/>
</dbReference>
<protein>
    <recommendedName>
        <fullName evidence="1">BsuBI/PstI restriction endonuclease domain-containing protein</fullName>
    </recommendedName>
</protein>
<dbReference type="GO" id="GO:0003677">
    <property type="term" value="F:DNA binding"/>
    <property type="evidence" value="ECO:0007669"/>
    <property type="project" value="InterPro"/>
</dbReference>